<dbReference type="EMBL" id="JANWTP010000003">
    <property type="protein sequence ID" value="MDC8636663.1"/>
    <property type="molecule type" value="Genomic_DNA"/>
</dbReference>
<keyword evidence="3" id="KW-0949">S-adenosyl-L-methionine</keyword>
<evidence type="ECO:0000256" key="2">
    <source>
        <dbReference type="ARBA" id="ARBA00022679"/>
    </source>
</evidence>
<dbReference type="InterPro" id="IPR011009">
    <property type="entry name" value="Kinase-like_dom_sf"/>
</dbReference>
<reference evidence="6" key="1">
    <citation type="journal article" date="2022" name="Phytopathology">
        <title>Whole genome sequencing-based tracing of a 2022 introduction and outbreak of Xanthomonas hortorum pv. pelargonii.</title>
        <authorList>
            <person name="Iruegas Bocardo F."/>
            <person name="Weisberg A.J."/>
            <person name="Riutta E.R."/>
            <person name="Kilday K.B."/>
            <person name="Bonkowski J.C."/>
            <person name="Creswell T.C."/>
            <person name="Daughtrey M."/>
            <person name="Rane K.K."/>
            <person name="Grunwald N.J."/>
            <person name="Chang J.H."/>
            <person name="Putnam M."/>
        </authorList>
    </citation>
    <scope>NUCLEOTIDE SEQUENCE</scope>
    <source>
        <strain evidence="6">22-338</strain>
    </source>
</reference>
<sequence length="708" mass="79580">MIHSLPSATNSITDLVAALPEKYQPIFDHPELSEDSSRSCEDRLELILDVAVRLQTVLERPARILDLGCAQGFFSLNLAARGFIVHGVDFLDRNVAVCQELAREQGFAAATFECGRIEEIVGQLEQGKYDLVLGLSVFHHLIHEHGLEPVVDLVGRINDCIPIGIYELAVREEPLYWGPTQPADPAELLQRYALQRVLAHQVTHLSGITRPLYYASSRYWLLGEDFREFDSWRSESHANAMNSHAGTRRYYFAEGVLLKKMSLANPARRKINLAEYENEVSFLRMPPPGVTAPNLMAHLQDSQDVWILRQQLPGRLLSELIEEKAPYSYEEVADTIIAQLVALEAAGLYHNDLRCWNLLIDDAGRVAFIDYGAISAEAADCVWPNDLLLSLLITLREIVHGQVSAPLPVRRPLLDISMLPARYRDAFHHVLALPQESWTYRALHEALGIAAPISEQAGWLHVLRKQEGALLIYERSARHLQGELEGLKAKLNESLSNAHHWYLQAGESERIREDLNETIRGLNELHATDNAKLSEVRRRLQATGVSFATLRQQIEDVRAQLNSSLQNAHHWYLRASVAEQNLHAVHATTSWRLTRPLRGMARLARGPRASIRRIMIALIRRVLKRPAFAKMLNRALRTSPPLHSKIRALATSDMLIDRAAHAAPQHIPIVGHVIDTAALTEKTAASQLSSRGLKLYGRMLAARNTELV</sequence>
<dbReference type="CDD" id="cd02440">
    <property type="entry name" value="AdoMet_MTases"/>
    <property type="match status" value="1"/>
</dbReference>
<evidence type="ECO:0000256" key="3">
    <source>
        <dbReference type="ARBA" id="ARBA00022691"/>
    </source>
</evidence>
<feature type="domain" description="Methyltransferase" evidence="5">
    <location>
        <begin position="62"/>
        <end position="140"/>
    </location>
</feature>
<dbReference type="SUPFAM" id="SSF56112">
    <property type="entry name" value="Protein kinase-like (PK-like)"/>
    <property type="match status" value="1"/>
</dbReference>
<dbReference type="Gene3D" id="3.30.200.20">
    <property type="entry name" value="Phosphorylase Kinase, domain 1"/>
    <property type="match status" value="1"/>
</dbReference>
<evidence type="ECO:0000313" key="7">
    <source>
        <dbReference type="Proteomes" id="UP001140230"/>
    </source>
</evidence>
<dbReference type="InterPro" id="IPR025714">
    <property type="entry name" value="Methyltranfer_dom"/>
</dbReference>
<proteinExistence type="predicted"/>
<evidence type="ECO:0000256" key="4">
    <source>
        <dbReference type="SAM" id="Coils"/>
    </source>
</evidence>
<keyword evidence="4" id="KW-0175">Coiled coil</keyword>
<keyword evidence="2" id="KW-0808">Transferase</keyword>
<reference evidence="6" key="2">
    <citation type="submission" date="2022-08" db="EMBL/GenBank/DDBJ databases">
        <authorList>
            <person name="Iruegas-Bocardo F."/>
            <person name="Weisberg A.J."/>
            <person name="Riutta E.R."/>
            <person name="Kilday K."/>
            <person name="Bonkowski J.C."/>
            <person name="Creswell T."/>
            <person name="Daughtrey M.L."/>
            <person name="Rane K."/>
            <person name="Grunwald N.J."/>
            <person name="Chang J.H."/>
            <person name="Putnam M.L."/>
        </authorList>
    </citation>
    <scope>NUCLEOTIDE SEQUENCE</scope>
    <source>
        <strain evidence="6">22-338</strain>
    </source>
</reference>
<organism evidence="6 7">
    <name type="scientific">Xanthomonas hortorum pv. hederae</name>
    <dbReference type="NCBI Taxonomy" id="453603"/>
    <lineage>
        <taxon>Bacteria</taxon>
        <taxon>Pseudomonadati</taxon>
        <taxon>Pseudomonadota</taxon>
        <taxon>Gammaproteobacteria</taxon>
        <taxon>Lysobacterales</taxon>
        <taxon>Lysobacteraceae</taxon>
        <taxon>Xanthomonas</taxon>
    </lineage>
</organism>
<dbReference type="RefSeq" id="WP_104549294.1">
    <property type="nucleotide sequence ID" value="NZ_CP168173.1"/>
</dbReference>
<evidence type="ECO:0000259" key="5">
    <source>
        <dbReference type="Pfam" id="PF13847"/>
    </source>
</evidence>
<name>A0A9X4BN55_9XANT</name>
<feature type="coiled-coil region" evidence="4">
    <location>
        <begin position="470"/>
        <end position="497"/>
    </location>
</feature>
<dbReference type="SUPFAM" id="SSF53335">
    <property type="entry name" value="S-adenosyl-L-methionine-dependent methyltransferases"/>
    <property type="match status" value="1"/>
</dbReference>
<dbReference type="Gene3D" id="3.40.50.150">
    <property type="entry name" value="Vaccinia Virus protein VP39"/>
    <property type="match status" value="1"/>
</dbReference>
<dbReference type="GO" id="GO:0032259">
    <property type="term" value="P:methylation"/>
    <property type="evidence" value="ECO:0007669"/>
    <property type="project" value="UniProtKB-KW"/>
</dbReference>
<gene>
    <name evidence="6" type="ORF">NY667_02285</name>
</gene>
<comment type="caution">
    <text evidence="6">The sequence shown here is derived from an EMBL/GenBank/DDBJ whole genome shotgun (WGS) entry which is preliminary data.</text>
</comment>
<protein>
    <submittedName>
        <fullName evidence="6">Methyltransferase domain-containing protein</fullName>
    </submittedName>
</protein>
<dbReference type="PANTHER" id="PTHR43464">
    <property type="entry name" value="METHYLTRANSFERASE"/>
    <property type="match status" value="1"/>
</dbReference>
<dbReference type="Pfam" id="PF13847">
    <property type="entry name" value="Methyltransf_31"/>
    <property type="match status" value="1"/>
</dbReference>
<dbReference type="InterPro" id="IPR029063">
    <property type="entry name" value="SAM-dependent_MTases_sf"/>
</dbReference>
<evidence type="ECO:0000313" key="6">
    <source>
        <dbReference type="EMBL" id="MDC8636663.1"/>
    </source>
</evidence>
<accession>A0A9X4BN55</accession>
<dbReference type="Gene3D" id="1.10.510.10">
    <property type="entry name" value="Transferase(Phosphotransferase) domain 1"/>
    <property type="match status" value="1"/>
</dbReference>
<dbReference type="PANTHER" id="PTHR43464:SF19">
    <property type="entry name" value="UBIQUINONE BIOSYNTHESIS O-METHYLTRANSFERASE, MITOCHONDRIAL"/>
    <property type="match status" value="1"/>
</dbReference>
<keyword evidence="1 6" id="KW-0489">Methyltransferase</keyword>
<dbReference type="GO" id="GO:0008168">
    <property type="term" value="F:methyltransferase activity"/>
    <property type="evidence" value="ECO:0007669"/>
    <property type="project" value="UniProtKB-KW"/>
</dbReference>
<dbReference type="Proteomes" id="UP001140230">
    <property type="component" value="Unassembled WGS sequence"/>
</dbReference>
<evidence type="ECO:0000256" key="1">
    <source>
        <dbReference type="ARBA" id="ARBA00022603"/>
    </source>
</evidence>
<dbReference type="AlphaFoldDB" id="A0A9X4BN55"/>